<dbReference type="Proteomes" id="UP001652625">
    <property type="component" value="Chromosome 01"/>
</dbReference>
<dbReference type="RefSeq" id="XP_065644286.1">
    <property type="nucleotide sequence ID" value="XM_065788214.1"/>
</dbReference>
<reference evidence="4" key="2">
    <citation type="submission" date="2025-08" db="UniProtKB">
        <authorList>
            <consortium name="RefSeq"/>
        </authorList>
    </citation>
    <scope>IDENTIFICATION</scope>
</reference>
<dbReference type="SUPFAM" id="SSF54495">
    <property type="entry name" value="UBC-like"/>
    <property type="match status" value="1"/>
</dbReference>
<dbReference type="PANTHER" id="PTHR24067">
    <property type="entry name" value="UBIQUITIN-CONJUGATING ENZYME E2"/>
    <property type="match status" value="1"/>
</dbReference>
<dbReference type="InterPro" id="IPR016135">
    <property type="entry name" value="UBQ-conjugating_enzyme/RWD"/>
</dbReference>
<evidence type="ECO:0000256" key="1">
    <source>
        <dbReference type="SAM" id="MobiDB-lite"/>
    </source>
</evidence>
<feature type="domain" description="UBC core" evidence="2">
    <location>
        <begin position="146"/>
        <end position="291"/>
    </location>
</feature>
<dbReference type="GeneID" id="105844305"/>
<dbReference type="CDD" id="cd23814">
    <property type="entry name" value="UEV_AKTIP"/>
    <property type="match status" value="1"/>
</dbReference>
<dbReference type="PROSITE" id="PS50127">
    <property type="entry name" value="UBC_2"/>
    <property type="match status" value="1"/>
</dbReference>
<dbReference type="InterPro" id="IPR000608">
    <property type="entry name" value="UBC"/>
</dbReference>
<evidence type="ECO:0000313" key="3">
    <source>
        <dbReference type="Proteomes" id="UP001652625"/>
    </source>
</evidence>
<gene>
    <name evidence="4" type="primary">LOC105844305</name>
</gene>
<evidence type="ECO:0000259" key="2">
    <source>
        <dbReference type="PROSITE" id="PS50127"/>
    </source>
</evidence>
<organism evidence="3 4">
    <name type="scientific">Hydra vulgaris</name>
    <name type="common">Hydra</name>
    <name type="synonym">Hydra attenuata</name>
    <dbReference type="NCBI Taxonomy" id="6087"/>
    <lineage>
        <taxon>Eukaryota</taxon>
        <taxon>Metazoa</taxon>
        <taxon>Cnidaria</taxon>
        <taxon>Hydrozoa</taxon>
        <taxon>Hydroidolina</taxon>
        <taxon>Anthoathecata</taxon>
        <taxon>Aplanulata</taxon>
        <taxon>Hydridae</taxon>
        <taxon>Hydra</taxon>
    </lineage>
</organism>
<sequence>MSFDLEIKNLSEVKIRNDETCDTKQNLLNNIKPQNLSPSTTRSFSTSSTTLLSLSANKSPSLSTNTTPLNPSENATTKNSFTNISLQLKAMKSRLNLNLESRELVARTFIPPTVIIEDVTTPNDTILEKDFDRSPKNPFECFYKHHRDKLIQDELKLTFLNSQDGIHVVPSYTSLQVWFGVIFVKEGPYDEGIFHFSIIFQDSYPETRPLLQFKSKVFHPQIDKTNGKLNLKHIYKQRNYISIWELLRYTRSLFYHIDTNDCYNKEAGYLFLSAFDKFKARCRASVLDSLLAFDEQIYNQSIESENPFLCSILDNTSLQGVKKIMLSMNFEALKESTVMEWARVYLGKLLNNINSAY</sequence>
<dbReference type="Gene3D" id="3.10.110.10">
    <property type="entry name" value="Ubiquitin Conjugating Enzyme"/>
    <property type="match status" value="1"/>
</dbReference>
<dbReference type="InterPro" id="IPR050113">
    <property type="entry name" value="Ub_conjugating_enzyme"/>
</dbReference>
<protein>
    <submittedName>
        <fullName evidence="4">Protein crossbronx</fullName>
    </submittedName>
</protein>
<feature type="compositionally biased region" description="Polar residues" evidence="1">
    <location>
        <begin position="56"/>
        <end position="78"/>
    </location>
</feature>
<name>A0ABM4B612_HYDVU</name>
<accession>A0ABM4B612</accession>
<proteinExistence type="predicted"/>
<dbReference type="Pfam" id="PF00179">
    <property type="entry name" value="UQ_con"/>
    <property type="match status" value="1"/>
</dbReference>
<keyword evidence="3" id="KW-1185">Reference proteome</keyword>
<dbReference type="SMART" id="SM00212">
    <property type="entry name" value="UBCc"/>
    <property type="match status" value="1"/>
</dbReference>
<feature type="region of interest" description="Disordered" evidence="1">
    <location>
        <begin position="55"/>
        <end position="78"/>
    </location>
</feature>
<reference evidence="3" key="1">
    <citation type="submission" date="2025-05" db="UniProtKB">
        <authorList>
            <consortium name="RefSeq"/>
        </authorList>
    </citation>
    <scope>NUCLEOTIDE SEQUENCE [LARGE SCALE GENOMIC DNA]</scope>
</reference>
<evidence type="ECO:0000313" key="4">
    <source>
        <dbReference type="RefSeq" id="XP_065644286.1"/>
    </source>
</evidence>